<evidence type="ECO:0000313" key="5">
    <source>
        <dbReference type="Proteomes" id="UP000092462"/>
    </source>
</evidence>
<evidence type="ECO:0000313" key="4">
    <source>
        <dbReference type="EnsemblMetazoa" id="PPAI009796-PA"/>
    </source>
</evidence>
<organism evidence="4 5">
    <name type="scientific">Phlebotomus papatasi</name>
    <name type="common">Sandfly</name>
    <dbReference type="NCBI Taxonomy" id="29031"/>
    <lineage>
        <taxon>Eukaryota</taxon>
        <taxon>Metazoa</taxon>
        <taxon>Ecdysozoa</taxon>
        <taxon>Arthropoda</taxon>
        <taxon>Hexapoda</taxon>
        <taxon>Insecta</taxon>
        <taxon>Pterygota</taxon>
        <taxon>Neoptera</taxon>
        <taxon>Endopterygota</taxon>
        <taxon>Diptera</taxon>
        <taxon>Nematocera</taxon>
        <taxon>Psychodoidea</taxon>
        <taxon>Psychodidae</taxon>
        <taxon>Phlebotomus</taxon>
        <taxon>Phlebotomus</taxon>
    </lineage>
</organism>
<dbReference type="Pfam" id="PF07910">
    <property type="entry name" value="Peptidase_C78"/>
    <property type="match status" value="1"/>
</dbReference>
<feature type="domain" description="UFSP1/2/DUB catalytic" evidence="3">
    <location>
        <begin position="70"/>
        <end position="207"/>
    </location>
</feature>
<dbReference type="AlphaFoldDB" id="A0A1B0EZE9"/>
<comment type="similarity">
    <text evidence="1">Belongs to the peptidase C78 family.</text>
</comment>
<dbReference type="PANTHER" id="PTHR48153:SF2">
    <property type="entry name" value="UFM1-SPECIFIC PROTEASE 2"/>
    <property type="match status" value="1"/>
</dbReference>
<proteinExistence type="inferred from homology"/>
<dbReference type="VEuPathDB" id="VectorBase:PPAPM1_011819"/>
<dbReference type="EMBL" id="AJVK01079787">
    <property type="status" value="NOT_ANNOTATED_CDS"/>
    <property type="molecule type" value="Genomic_DNA"/>
</dbReference>
<sequence>MHDFGHSFLCVWPQKIDESKPVLKDRRRLFHKTFGLPLTRPYFRRKNVLPEADGQVLMNTHLGLKSSPHQHLVQGTYGYYHYMQQNYNDSGWGCAYRSFQTIFSWFRYQGYTEKPIPSHYDIQEALVSMGDKPRAFLGSTQWIGSTEVSLCLEKFLNITSRIMFVQSGKDLGDKGAELAMHFESQGTPIMIGGGVLAHTIIGVDYNNIVRPQRERVLIPV</sequence>
<dbReference type="GO" id="GO:0006508">
    <property type="term" value="P:proteolysis"/>
    <property type="evidence" value="ECO:0007669"/>
    <property type="project" value="TreeGrafter"/>
</dbReference>
<dbReference type="GO" id="GO:0005783">
    <property type="term" value="C:endoplasmic reticulum"/>
    <property type="evidence" value="ECO:0007669"/>
    <property type="project" value="TreeGrafter"/>
</dbReference>
<name>A0A1B0EZE9_PHLPP</name>
<dbReference type="Gene3D" id="3.90.70.130">
    <property type="match status" value="1"/>
</dbReference>
<dbReference type="InterPro" id="IPR012462">
    <property type="entry name" value="UFSP1/2_DUB_cat"/>
</dbReference>
<dbReference type="InterPro" id="IPR038765">
    <property type="entry name" value="Papain-like_cys_pep_sf"/>
</dbReference>
<evidence type="ECO:0000256" key="1">
    <source>
        <dbReference type="ARBA" id="ARBA00008552"/>
    </source>
</evidence>
<dbReference type="Proteomes" id="UP000092462">
    <property type="component" value="Unassembled WGS sequence"/>
</dbReference>
<evidence type="ECO:0000259" key="3">
    <source>
        <dbReference type="Pfam" id="PF07910"/>
    </source>
</evidence>
<accession>A0A1B0EZE9</accession>
<dbReference type="GO" id="GO:0005634">
    <property type="term" value="C:nucleus"/>
    <property type="evidence" value="ECO:0007669"/>
    <property type="project" value="TreeGrafter"/>
</dbReference>
<evidence type="ECO:0000256" key="2">
    <source>
        <dbReference type="ARBA" id="ARBA00022801"/>
    </source>
</evidence>
<dbReference type="VEuPathDB" id="VectorBase:PPAI009796"/>
<dbReference type="SUPFAM" id="SSF54001">
    <property type="entry name" value="Cysteine proteinases"/>
    <property type="match status" value="1"/>
</dbReference>
<dbReference type="PANTHER" id="PTHR48153">
    <property type="entry name" value="UFM1-SPECIFIC PROTEASE 2"/>
    <property type="match status" value="1"/>
</dbReference>
<protein>
    <recommendedName>
        <fullName evidence="3">UFSP1/2/DUB catalytic domain-containing protein</fullName>
    </recommendedName>
</protein>
<keyword evidence="5" id="KW-1185">Reference proteome</keyword>
<dbReference type="GO" id="GO:0071567">
    <property type="term" value="F:deUFMylase activity"/>
    <property type="evidence" value="ECO:0007669"/>
    <property type="project" value="UniProtKB-ARBA"/>
</dbReference>
<reference evidence="4" key="1">
    <citation type="submission" date="2022-08" db="UniProtKB">
        <authorList>
            <consortium name="EnsemblMetazoa"/>
        </authorList>
    </citation>
    <scope>IDENTIFICATION</scope>
    <source>
        <strain evidence="4">Israel</strain>
    </source>
</reference>
<keyword evidence="2" id="KW-0378">Hydrolase</keyword>
<dbReference type="EnsemblMetazoa" id="PPAI009796-RA">
    <property type="protein sequence ID" value="PPAI009796-PA"/>
    <property type="gene ID" value="PPAI009796"/>
</dbReference>